<dbReference type="InterPro" id="IPR030878">
    <property type="entry name" value="Ribosomal_uL15"/>
</dbReference>
<reference evidence="8" key="1">
    <citation type="journal article" date="2020" name="mSystems">
        <title>Genome- and Community-Level Interaction Insights into Carbon Utilization and Element Cycling Functions of Hydrothermarchaeota in Hydrothermal Sediment.</title>
        <authorList>
            <person name="Zhou Z."/>
            <person name="Liu Y."/>
            <person name="Xu W."/>
            <person name="Pan J."/>
            <person name="Luo Z.H."/>
            <person name="Li M."/>
        </authorList>
    </citation>
    <scope>NUCLEOTIDE SEQUENCE [LARGE SCALE GENOMIC DNA]</scope>
    <source>
        <strain evidence="8">SpSt-488</strain>
    </source>
</reference>
<evidence type="ECO:0000256" key="3">
    <source>
        <dbReference type="ARBA" id="ARBA00023274"/>
    </source>
</evidence>
<dbReference type="AlphaFoldDB" id="A0A7C4CEI7"/>
<keyword evidence="2 4" id="KW-0689">Ribosomal protein</keyword>
<keyword evidence="4" id="KW-0694">RNA-binding</keyword>
<evidence type="ECO:0000313" key="8">
    <source>
        <dbReference type="EMBL" id="HGK28988.1"/>
    </source>
</evidence>
<comment type="function">
    <text evidence="4">Binds to the 23S rRNA.</text>
</comment>
<dbReference type="GO" id="GO:0003735">
    <property type="term" value="F:structural constituent of ribosome"/>
    <property type="evidence" value="ECO:0007669"/>
    <property type="project" value="InterPro"/>
</dbReference>
<evidence type="ECO:0000256" key="6">
    <source>
        <dbReference type="SAM" id="MobiDB-lite"/>
    </source>
</evidence>
<feature type="region of interest" description="Disordered" evidence="6">
    <location>
        <begin position="1"/>
        <end position="53"/>
    </location>
</feature>
<dbReference type="GO" id="GO:0022625">
    <property type="term" value="C:cytosolic large ribosomal subunit"/>
    <property type="evidence" value="ECO:0007669"/>
    <property type="project" value="TreeGrafter"/>
</dbReference>
<evidence type="ECO:0000256" key="5">
    <source>
        <dbReference type="RuleBase" id="RU003888"/>
    </source>
</evidence>
<dbReference type="NCBIfam" id="TIGR01071">
    <property type="entry name" value="rplO_bact"/>
    <property type="match status" value="1"/>
</dbReference>
<dbReference type="InterPro" id="IPR005749">
    <property type="entry name" value="Ribosomal_uL15_bac-type"/>
</dbReference>
<evidence type="ECO:0000256" key="1">
    <source>
        <dbReference type="ARBA" id="ARBA00007320"/>
    </source>
</evidence>
<protein>
    <recommendedName>
        <fullName evidence="4">Large ribosomal subunit protein uL15</fullName>
    </recommendedName>
</protein>
<dbReference type="HAMAP" id="MF_01341">
    <property type="entry name" value="Ribosomal_uL15"/>
    <property type="match status" value="1"/>
</dbReference>
<dbReference type="Pfam" id="PF00828">
    <property type="entry name" value="Ribosomal_L27A"/>
    <property type="match status" value="1"/>
</dbReference>
<dbReference type="GO" id="GO:0006412">
    <property type="term" value="P:translation"/>
    <property type="evidence" value="ECO:0007669"/>
    <property type="project" value="UniProtKB-UniRule"/>
</dbReference>
<comment type="similarity">
    <text evidence="1 4 5">Belongs to the universal ribosomal protein uL15 family.</text>
</comment>
<dbReference type="InterPro" id="IPR021131">
    <property type="entry name" value="Ribosomal_uL15/eL18"/>
</dbReference>
<evidence type="ECO:0000259" key="7">
    <source>
        <dbReference type="Pfam" id="PF00828"/>
    </source>
</evidence>
<dbReference type="Gene3D" id="3.100.10.10">
    <property type="match status" value="1"/>
</dbReference>
<dbReference type="PANTHER" id="PTHR12934">
    <property type="entry name" value="50S RIBOSOMAL PROTEIN L15"/>
    <property type="match status" value="1"/>
</dbReference>
<comment type="subunit">
    <text evidence="4">Part of the 50S ribosomal subunit.</text>
</comment>
<feature type="domain" description="Large ribosomal subunit protein uL15/eL18" evidence="7">
    <location>
        <begin position="76"/>
        <end position="141"/>
    </location>
</feature>
<gene>
    <name evidence="4" type="primary">rplO</name>
    <name evidence="8" type="ORF">ENS41_08615</name>
</gene>
<evidence type="ECO:0000256" key="2">
    <source>
        <dbReference type="ARBA" id="ARBA00022980"/>
    </source>
</evidence>
<dbReference type="InterPro" id="IPR036227">
    <property type="entry name" value="Ribosomal_uL15/eL18_sf"/>
</dbReference>
<dbReference type="InterPro" id="IPR001196">
    <property type="entry name" value="Ribosomal_uL15_CS"/>
</dbReference>
<name>A0A7C4CEI7_UNCW3</name>
<dbReference type="GO" id="GO:0019843">
    <property type="term" value="F:rRNA binding"/>
    <property type="evidence" value="ECO:0007669"/>
    <property type="project" value="UniProtKB-UniRule"/>
</dbReference>
<accession>A0A7C4CEI7</accession>
<dbReference type="EMBL" id="DSUT01000183">
    <property type="protein sequence ID" value="HGK28988.1"/>
    <property type="molecule type" value="Genomic_DNA"/>
</dbReference>
<keyword evidence="4" id="KW-0699">rRNA-binding</keyword>
<evidence type="ECO:0000256" key="4">
    <source>
        <dbReference type="HAMAP-Rule" id="MF_01341"/>
    </source>
</evidence>
<dbReference type="SUPFAM" id="SSF52080">
    <property type="entry name" value="Ribosomal proteins L15p and L18e"/>
    <property type="match status" value="1"/>
</dbReference>
<dbReference type="PROSITE" id="PS00475">
    <property type="entry name" value="RIBOSOMAL_L15"/>
    <property type="match status" value="1"/>
</dbReference>
<sequence length="145" mass="15757">MRLNELRPDPGATKRRKRRGCGVGSGHGKTSCRGHKGAGQHSAPRHDARFEGGQMPFYRRIPKRGFVSVGHTMFAVVNLDDIARLEVDNVDVELLVAKGLCRKGMPVKVLGRGRLERAITVAANAFSQSARQEIERAGGTAKVVS</sequence>
<dbReference type="PANTHER" id="PTHR12934:SF11">
    <property type="entry name" value="LARGE RIBOSOMAL SUBUNIT PROTEIN UL15M"/>
    <property type="match status" value="1"/>
</dbReference>
<organism evidence="8">
    <name type="scientific">candidate division WOR-3 bacterium</name>
    <dbReference type="NCBI Taxonomy" id="2052148"/>
    <lineage>
        <taxon>Bacteria</taxon>
        <taxon>Bacteria division WOR-3</taxon>
    </lineage>
</organism>
<proteinExistence type="inferred from homology"/>
<keyword evidence="3 4" id="KW-0687">Ribonucleoprotein</keyword>
<comment type="caution">
    <text evidence="8">The sequence shown here is derived from an EMBL/GenBank/DDBJ whole genome shotgun (WGS) entry which is preliminary data.</text>
</comment>